<keyword evidence="5 14" id="KW-0479">Metal-binding</keyword>
<organism evidence="18 19">
    <name type="scientific">Vespula pensylvanica</name>
    <name type="common">Western yellow jacket</name>
    <name type="synonym">Wasp</name>
    <dbReference type="NCBI Taxonomy" id="30213"/>
    <lineage>
        <taxon>Eukaryota</taxon>
        <taxon>Metazoa</taxon>
        <taxon>Ecdysozoa</taxon>
        <taxon>Arthropoda</taxon>
        <taxon>Hexapoda</taxon>
        <taxon>Insecta</taxon>
        <taxon>Pterygota</taxon>
        <taxon>Neoptera</taxon>
        <taxon>Endopterygota</taxon>
        <taxon>Hymenoptera</taxon>
        <taxon>Apocrita</taxon>
        <taxon>Aculeata</taxon>
        <taxon>Vespoidea</taxon>
        <taxon>Vespidae</taxon>
        <taxon>Vespinae</taxon>
        <taxon>Vespula</taxon>
    </lineage>
</organism>
<feature type="transmembrane region" description="Helical" evidence="14">
    <location>
        <begin position="1103"/>
        <end position="1130"/>
    </location>
</feature>
<feature type="transmembrane region" description="Helical" evidence="14">
    <location>
        <begin position="442"/>
        <end position="465"/>
    </location>
</feature>
<keyword evidence="12 14" id="KW-0472">Membrane</keyword>
<dbReference type="PANTHER" id="PTHR45630:SF8">
    <property type="entry name" value="CATION-TRANSPORTING ATPASE"/>
    <property type="match status" value="1"/>
</dbReference>
<dbReference type="InterPro" id="IPR047819">
    <property type="entry name" value="P5A-ATPase_N"/>
</dbReference>
<evidence type="ECO:0000256" key="11">
    <source>
        <dbReference type="ARBA" id="ARBA00022989"/>
    </source>
</evidence>
<dbReference type="InterPro" id="IPR001757">
    <property type="entry name" value="P_typ_ATPase"/>
</dbReference>
<dbReference type="SUPFAM" id="SSF81660">
    <property type="entry name" value="Metal cation-transporting ATPase, ATP-binding domain N"/>
    <property type="match status" value="1"/>
</dbReference>
<dbReference type="InterPro" id="IPR004014">
    <property type="entry name" value="ATPase_P-typ_cation-transptr_N"/>
</dbReference>
<evidence type="ECO:0000259" key="15">
    <source>
        <dbReference type="Pfam" id="PF00122"/>
    </source>
</evidence>
<evidence type="ECO:0000256" key="7">
    <source>
        <dbReference type="ARBA" id="ARBA00022753"/>
    </source>
</evidence>
<evidence type="ECO:0000256" key="3">
    <source>
        <dbReference type="ARBA" id="ARBA00022553"/>
    </source>
</evidence>
<comment type="similarity">
    <text evidence="2 14">Belongs to the cation transport ATPase (P-type) (TC 3.A.3) family. Type V subfamily.</text>
</comment>
<comment type="catalytic activity">
    <reaction evidence="13 14">
        <text>ATP + H2O = ADP + phosphate + H(+)</text>
        <dbReference type="Rhea" id="RHEA:13065"/>
        <dbReference type="ChEBI" id="CHEBI:15377"/>
        <dbReference type="ChEBI" id="CHEBI:15378"/>
        <dbReference type="ChEBI" id="CHEBI:30616"/>
        <dbReference type="ChEBI" id="CHEBI:43474"/>
        <dbReference type="ChEBI" id="CHEBI:456216"/>
    </reaction>
</comment>
<feature type="domain" description="P5B-type ATPase N-terminal" evidence="17">
    <location>
        <begin position="24"/>
        <end position="160"/>
    </location>
</feature>
<feature type="domain" description="P-type ATPase A" evidence="15">
    <location>
        <begin position="278"/>
        <end position="395"/>
    </location>
</feature>
<evidence type="ECO:0000256" key="12">
    <source>
        <dbReference type="ARBA" id="ARBA00023136"/>
    </source>
</evidence>
<keyword evidence="8 14" id="KW-0067">ATP-binding</keyword>
<dbReference type="GO" id="GO:0140358">
    <property type="term" value="F:P-type transmembrane transporter activity"/>
    <property type="evidence" value="ECO:0007669"/>
    <property type="project" value="InterPro"/>
</dbReference>
<keyword evidence="9 14" id="KW-0460">Magnesium</keyword>
<evidence type="ECO:0000259" key="16">
    <source>
        <dbReference type="Pfam" id="PF00690"/>
    </source>
</evidence>
<keyword evidence="7" id="KW-0967">Endosome</keyword>
<dbReference type="Proteomes" id="UP000600918">
    <property type="component" value="Unassembled WGS sequence"/>
</dbReference>
<dbReference type="Gene3D" id="2.70.150.10">
    <property type="entry name" value="Calcium-transporting ATPase, cytoplasmic transduction domain A"/>
    <property type="match status" value="1"/>
</dbReference>
<keyword evidence="10 14" id="KW-1278">Translocase</keyword>
<dbReference type="InterPro" id="IPR059000">
    <property type="entry name" value="ATPase_P-type_domA"/>
</dbReference>
<dbReference type="Pfam" id="PF12409">
    <property type="entry name" value="P5-ATPase"/>
    <property type="match status" value="1"/>
</dbReference>
<feature type="transmembrane region" description="Helical" evidence="14">
    <location>
        <begin position="950"/>
        <end position="966"/>
    </location>
</feature>
<accession>A0A834PFH0</accession>
<dbReference type="GO" id="GO:0016887">
    <property type="term" value="F:ATP hydrolysis activity"/>
    <property type="evidence" value="ECO:0007669"/>
    <property type="project" value="InterPro"/>
</dbReference>
<evidence type="ECO:0000256" key="14">
    <source>
        <dbReference type="RuleBase" id="RU362082"/>
    </source>
</evidence>
<protein>
    <recommendedName>
        <fullName evidence="14">Cation-transporting ATPase</fullName>
        <ecNumber evidence="14">7.2.2.-</ecNumber>
    </recommendedName>
</protein>
<dbReference type="SUPFAM" id="SSF81653">
    <property type="entry name" value="Calcium ATPase, transduction domain A"/>
    <property type="match status" value="1"/>
</dbReference>
<feature type="transmembrane region" description="Helical" evidence="14">
    <location>
        <begin position="913"/>
        <end position="938"/>
    </location>
</feature>
<feature type="transmembrane region" description="Helical" evidence="14">
    <location>
        <begin position="41"/>
        <end position="61"/>
    </location>
</feature>
<dbReference type="OrthoDB" id="48943at2759"/>
<dbReference type="FunFam" id="3.40.50.1000:FF:000068">
    <property type="entry name" value="Cation-transporting ATPase"/>
    <property type="match status" value="1"/>
</dbReference>
<dbReference type="GO" id="GO:0005524">
    <property type="term" value="F:ATP binding"/>
    <property type="evidence" value="ECO:0007669"/>
    <property type="project" value="UniProtKB-UniRule"/>
</dbReference>
<dbReference type="Gene3D" id="3.40.1110.10">
    <property type="entry name" value="Calcium-transporting ATPase, cytoplasmic domain N"/>
    <property type="match status" value="1"/>
</dbReference>
<name>A0A834PFH0_VESPE</name>
<evidence type="ECO:0000256" key="5">
    <source>
        <dbReference type="ARBA" id="ARBA00022723"/>
    </source>
</evidence>
<dbReference type="SUPFAM" id="SSF81665">
    <property type="entry name" value="Calcium ATPase, transmembrane domain M"/>
    <property type="match status" value="1"/>
</dbReference>
<feature type="domain" description="Cation-transporting P-type ATPase N-terminal" evidence="16">
    <location>
        <begin position="176"/>
        <end position="235"/>
    </location>
</feature>
<feature type="transmembrane region" description="Helical" evidence="14">
    <location>
        <begin position="987"/>
        <end position="1011"/>
    </location>
</feature>
<dbReference type="InterPro" id="IPR006544">
    <property type="entry name" value="P-type_TPase_V"/>
</dbReference>
<dbReference type="InterPro" id="IPR036412">
    <property type="entry name" value="HAD-like_sf"/>
</dbReference>
<dbReference type="SUPFAM" id="SSF56784">
    <property type="entry name" value="HAD-like"/>
    <property type="match status" value="1"/>
</dbReference>
<dbReference type="NCBIfam" id="TIGR01494">
    <property type="entry name" value="ATPase_P-type"/>
    <property type="match status" value="2"/>
</dbReference>
<dbReference type="NCBIfam" id="TIGR01657">
    <property type="entry name" value="P-ATPase-V"/>
    <property type="match status" value="1"/>
</dbReference>
<sequence length="1237" mass="140008">MSDSNDTKNDEQSKIDCQKIQTGQDEDIQVYGFERSALKTIIIYISYILTVGFVRLLFHWYPRLYLYATHRKCPLEEATKLLVIDDYQGRYKSYFVKNVKTISTENVSDKSFSSILGSNSINLLKSVKNKKLKLTLENGTKSEVTEYKAFWCKKQCYIWDVTQNTFSKLVGLDKYTLCSDLHLGQNKGLSKEEQFLRRIVYGNNEIVVPVQSIGVLLLLEVLNPFYIFQVFTLAVWFAEEYLYYTIAIICMSLFGITSSILQTRKNQLNLKGTVASFENVRVYRSSGIFESISSNELVPGDIIELPNHHGTVVCDAVLLTGQCIINESMLTGESVPVSKTPLPSNQVPYDSKQSSHHTLYSGTTIIQTRCYGNNPVLARVIRTGLQTNRGALVAAILYPPPADFKFDQDSYKFIGILACVATCGFIYTVVTKASRGITAGDIAIKALDIITIVVPPALPAAMTVGKLYAQARLKRTQIYCINNRVINVCGSINCVCFDKTGTLTEDGLDMWGVVPCTNGNLEESEKNISKLQHHSLFEGMLVCHSLNIINGKLCGDPLDVKMFESTEWILEESDTTQSDKYDLVTPTVVKPPKNNNFTENMNKISEIGIVQQYQFSSSLQRMSVIVRILGSDHFKAYTKGSPEMIFSLSKPETLPKNIITTLKTYTEQGYRVIAMGQSTIIENGAKISKMTRDEVEQNLEFLGLVILENRLKEPTISVIKELREANMHVIMITGDNIQTAVSVAKECGILLPNETIIDVVIVPNQFKKSEPEIFFNAQNITQKLNLRDKRHMIPILDDMEQGIDIKNYRFALTGQTWQLLKECYPDIVPKICVRGAIFARMTSDQKQQLILELMQLGYYVVMCGDGANDCGALRAAHAGVSLSEAESSVASPFTSRIPDITCIPKVIRQGRAALVTSFGIFKFMVAYSLTEFLSVIILYSIDSNLTDLEFLFIDIFLIVNFASFFGKTQAYDKKLAKNPPMTSLLSFTPLLSLTMHMLIMTTFQAIAYHTVRYFSWFTPFVHTSNIGYTCYENYSVFCISMFQYITMAIIFSRGKPYRQPIYTNGVFTFSIVLLISICIYITIYPANWVINLLQLLVPPDYNWRIIILVLALANFFMCLIVETLIIEYGIEKKLIPKFYRPEKSKKHYLKIEYELHNNPNWPKLDNELPVLPITPSVENIIKTIYLETSECANTVNNQKYNEQKVLKRLNDIKKNGIDNQGFVEDSLIENVSIITRF</sequence>
<dbReference type="InterPro" id="IPR023298">
    <property type="entry name" value="ATPase_P-typ_TM_dom_sf"/>
</dbReference>
<dbReference type="FunFam" id="3.40.1110.10:FF:000026">
    <property type="entry name" value="Cation-transporting ATPase"/>
    <property type="match status" value="1"/>
</dbReference>
<evidence type="ECO:0000256" key="2">
    <source>
        <dbReference type="ARBA" id="ARBA00006000"/>
    </source>
</evidence>
<evidence type="ECO:0000256" key="6">
    <source>
        <dbReference type="ARBA" id="ARBA00022741"/>
    </source>
</evidence>
<dbReference type="AlphaFoldDB" id="A0A834PFH0"/>
<dbReference type="Gene3D" id="1.20.1110.10">
    <property type="entry name" value="Calcium-transporting ATPase, transmembrane domain"/>
    <property type="match status" value="1"/>
</dbReference>
<dbReference type="PROSITE" id="PS00154">
    <property type="entry name" value="ATPASE_E1_E2"/>
    <property type="match status" value="1"/>
</dbReference>
<dbReference type="InterPro" id="IPR018303">
    <property type="entry name" value="ATPase_P-typ_P_site"/>
</dbReference>
<dbReference type="PRINTS" id="PR00119">
    <property type="entry name" value="CATATPASE"/>
</dbReference>
<comment type="caution">
    <text evidence="18">The sequence shown here is derived from an EMBL/GenBank/DDBJ whole genome shotgun (WGS) entry which is preliminary data.</text>
</comment>
<evidence type="ECO:0000256" key="13">
    <source>
        <dbReference type="ARBA" id="ARBA00049360"/>
    </source>
</evidence>
<keyword evidence="3" id="KW-0597">Phosphoprotein</keyword>
<dbReference type="GO" id="GO:0015203">
    <property type="term" value="F:polyamine transmembrane transporter activity"/>
    <property type="evidence" value="ECO:0007669"/>
    <property type="project" value="TreeGrafter"/>
</dbReference>
<feature type="transmembrane region" description="Helical" evidence="14">
    <location>
        <begin position="413"/>
        <end position="430"/>
    </location>
</feature>
<dbReference type="GO" id="GO:0019829">
    <property type="term" value="F:ATPase-coupled monoatomic cation transmembrane transporter activity"/>
    <property type="evidence" value="ECO:0007669"/>
    <property type="project" value="UniProtKB-UniRule"/>
</dbReference>
<feature type="transmembrane region" description="Helical" evidence="14">
    <location>
        <begin position="1031"/>
        <end position="1051"/>
    </location>
</feature>
<evidence type="ECO:0000256" key="8">
    <source>
        <dbReference type="ARBA" id="ARBA00022840"/>
    </source>
</evidence>
<dbReference type="InterPro" id="IPR008250">
    <property type="entry name" value="ATPase_P-typ_transduc_dom_A_sf"/>
</dbReference>
<dbReference type="InterPro" id="IPR023299">
    <property type="entry name" value="ATPase_P-typ_cyto_dom_N"/>
</dbReference>
<evidence type="ECO:0000313" key="18">
    <source>
        <dbReference type="EMBL" id="KAF7438702.1"/>
    </source>
</evidence>
<evidence type="ECO:0000313" key="19">
    <source>
        <dbReference type="Proteomes" id="UP000600918"/>
    </source>
</evidence>
<dbReference type="Gene3D" id="3.40.50.1000">
    <property type="entry name" value="HAD superfamily/HAD-like"/>
    <property type="match status" value="1"/>
</dbReference>
<dbReference type="GO" id="GO:0046872">
    <property type="term" value="F:metal ion binding"/>
    <property type="evidence" value="ECO:0007669"/>
    <property type="project" value="UniProtKB-UniRule"/>
</dbReference>
<feature type="transmembrane region" description="Helical" evidence="14">
    <location>
        <begin position="206"/>
        <end position="229"/>
    </location>
</feature>
<comment type="subcellular location">
    <subcellularLocation>
        <location evidence="1">Late endosome membrane</location>
        <topology evidence="1">Multi-pass membrane protein</topology>
    </subcellularLocation>
    <subcellularLocation>
        <location evidence="14">Membrane</location>
        <topology evidence="14">Multi-pass membrane protein</topology>
    </subcellularLocation>
</comment>
<dbReference type="Pfam" id="PF00122">
    <property type="entry name" value="E1-E2_ATPase"/>
    <property type="match status" value="1"/>
</dbReference>
<evidence type="ECO:0000259" key="17">
    <source>
        <dbReference type="Pfam" id="PF12409"/>
    </source>
</evidence>
<dbReference type="SFLD" id="SFLDS00003">
    <property type="entry name" value="Haloacid_Dehalogenase"/>
    <property type="match status" value="1"/>
</dbReference>
<evidence type="ECO:0000256" key="4">
    <source>
        <dbReference type="ARBA" id="ARBA00022692"/>
    </source>
</evidence>
<dbReference type="EMBL" id="JACSDY010000001">
    <property type="protein sequence ID" value="KAF7438702.1"/>
    <property type="molecule type" value="Genomic_DNA"/>
</dbReference>
<dbReference type="Pfam" id="PF00690">
    <property type="entry name" value="Cation_ATPase_N"/>
    <property type="match status" value="1"/>
</dbReference>
<dbReference type="PROSITE" id="PS01229">
    <property type="entry name" value="COF_2"/>
    <property type="match status" value="1"/>
</dbReference>
<evidence type="ECO:0000256" key="9">
    <source>
        <dbReference type="ARBA" id="ARBA00022842"/>
    </source>
</evidence>
<reference evidence="18" key="1">
    <citation type="journal article" date="2020" name="G3 (Bethesda)">
        <title>High-Quality Assemblies for Three Invasive Social Wasps from the &lt;i&gt;Vespula&lt;/i&gt; Genus.</title>
        <authorList>
            <person name="Harrop T.W.R."/>
            <person name="Guhlin J."/>
            <person name="McLaughlin G.M."/>
            <person name="Permina E."/>
            <person name="Stockwell P."/>
            <person name="Gilligan J."/>
            <person name="Le Lec M.F."/>
            <person name="Gruber M.A.M."/>
            <person name="Quinn O."/>
            <person name="Lovegrove M."/>
            <person name="Duncan E.J."/>
            <person name="Remnant E.J."/>
            <person name="Van Eeckhoven J."/>
            <person name="Graham B."/>
            <person name="Knapp R.A."/>
            <person name="Langford K.W."/>
            <person name="Kronenberg Z."/>
            <person name="Press M.O."/>
            <person name="Eacker S.M."/>
            <person name="Wilson-Rankin E.E."/>
            <person name="Purcell J."/>
            <person name="Lester P.J."/>
            <person name="Dearden P.K."/>
        </authorList>
    </citation>
    <scope>NUCLEOTIDE SEQUENCE</scope>
    <source>
        <strain evidence="18">Volc-1</strain>
    </source>
</reference>
<feature type="transmembrane region" description="Helical" evidence="14">
    <location>
        <begin position="241"/>
        <end position="261"/>
    </location>
</feature>
<dbReference type="InterPro" id="IPR044492">
    <property type="entry name" value="P_typ_ATPase_HD_dom"/>
</dbReference>
<keyword evidence="6 14" id="KW-0547">Nucleotide-binding</keyword>
<dbReference type="Pfam" id="PF13246">
    <property type="entry name" value="Cation_ATPase"/>
    <property type="match status" value="1"/>
</dbReference>
<dbReference type="SFLD" id="SFLDF00027">
    <property type="entry name" value="p-type_atpase"/>
    <property type="match status" value="1"/>
</dbReference>
<dbReference type="GO" id="GO:0006874">
    <property type="term" value="P:intracellular calcium ion homeostasis"/>
    <property type="evidence" value="ECO:0007669"/>
    <property type="project" value="TreeGrafter"/>
</dbReference>
<dbReference type="PANTHER" id="PTHR45630">
    <property type="entry name" value="CATION-TRANSPORTING ATPASE-RELATED"/>
    <property type="match status" value="1"/>
</dbReference>
<dbReference type="GO" id="GO:0031902">
    <property type="term" value="C:late endosome membrane"/>
    <property type="evidence" value="ECO:0007669"/>
    <property type="project" value="UniProtKB-SubCell"/>
</dbReference>
<dbReference type="InterPro" id="IPR023214">
    <property type="entry name" value="HAD_sf"/>
</dbReference>
<feature type="transmembrane region" description="Helical" evidence="14">
    <location>
        <begin position="1063"/>
        <end position="1083"/>
    </location>
</feature>
<keyword evidence="19" id="KW-1185">Reference proteome</keyword>
<dbReference type="EC" id="7.2.2.-" evidence="14"/>
<dbReference type="FunFam" id="1.20.1110.10:FF:000023">
    <property type="entry name" value="Cation-transporting ATPase"/>
    <property type="match status" value="1"/>
</dbReference>
<evidence type="ECO:0000256" key="10">
    <source>
        <dbReference type="ARBA" id="ARBA00022967"/>
    </source>
</evidence>
<gene>
    <name evidence="18" type="ORF">H0235_001093</name>
</gene>
<keyword evidence="11 14" id="KW-1133">Transmembrane helix</keyword>
<dbReference type="SFLD" id="SFLDG00002">
    <property type="entry name" value="C1.7:_P-type_atpase_like"/>
    <property type="match status" value="1"/>
</dbReference>
<keyword evidence="4 14" id="KW-0812">Transmembrane</keyword>
<proteinExistence type="inferred from homology"/>
<evidence type="ECO:0000256" key="1">
    <source>
        <dbReference type="ARBA" id="ARBA00004107"/>
    </source>
</evidence>